<evidence type="ECO:0000256" key="10">
    <source>
        <dbReference type="SAM" id="Phobius"/>
    </source>
</evidence>
<keyword evidence="3" id="KW-1003">Cell membrane</keyword>
<dbReference type="InterPro" id="IPR000390">
    <property type="entry name" value="Small_drug/metabolite_transptr"/>
</dbReference>
<dbReference type="Proteomes" id="UP000293520">
    <property type="component" value="Unassembled WGS sequence"/>
</dbReference>
<organism evidence="11 12">
    <name type="scientific">Paracoccus subflavus</name>
    <dbReference type="NCBI Taxonomy" id="2528244"/>
    <lineage>
        <taxon>Bacteria</taxon>
        <taxon>Pseudomonadati</taxon>
        <taxon>Pseudomonadota</taxon>
        <taxon>Alphaproteobacteria</taxon>
        <taxon>Rhodobacterales</taxon>
        <taxon>Paracoccaceae</taxon>
        <taxon>Paracoccus</taxon>
    </lineage>
</organism>
<evidence type="ECO:0000256" key="6">
    <source>
        <dbReference type="ARBA" id="ARBA00023136"/>
    </source>
</evidence>
<name>A0A4Q9FZ86_9RHOB</name>
<evidence type="ECO:0000256" key="2">
    <source>
        <dbReference type="ARBA" id="ARBA00022448"/>
    </source>
</evidence>
<dbReference type="GO" id="GO:0005886">
    <property type="term" value="C:plasma membrane"/>
    <property type="evidence" value="ECO:0007669"/>
    <property type="project" value="UniProtKB-SubCell"/>
</dbReference>
<feature type="transmembrane region" description="Helical" evidence="10">
    <location>
        <begin position="27"/>
        <end position="47"/>
    </location>
</feature>
<sequence length="104" mass="11023">MAWVYLVLAGLLEIVWAVAMKQSQGFTRIWPTGIMVAGMIASFWLLAVAMRTLPLGTSYTIWVGIGAVGAFIVGIALFGEPMTPARLLAAGLIIAGIITMKLAT</sequence>
<dbReference type="SUPFAM" id="SSF103481">
    <property type="entry name" value="Multidrug resistance efflux transporter EmrE"/>
    <property type="match status" value="1"/>
</dbReference>
<proteinExistence type="inferred from homology"/>
<evidence type="ECO:0000256" key="1">
    <source>
        <dbReference type="ARBA" id="ARBA00004651"/>
    </source>
</evidence>
<dbReference type="PANTHER" id="PTHR30561:SF0">
    <property type="entry name" value="GUANIDINIUM EXPORTER"/>
    <property type="match status" value="1"/>
</dbReference>
<evidence type="ECO:0000256" key="7">
    <source>
        <dbReference type="ARBA" id="ARBA00038151"/>
    </source>
</evidence>
<dbReference type="AlphaFoldDB" id="A0A4Q9FZ86"/>
<keyword evidence="4 9" id="KW-0812">Transmembrane</keyword>
<evidence type="ECO:0000256" key="8">
    <source>
        <dbReference type="ARBA" id="ARBA00039168"/>
    </source>
</evidence>
<dbReference type="FunFam" id="1.10.3730.20:FF:000001">
    <property type="entry name" value="Quaternary ammonium compound resistance transporter SugE"/>
    <property type="match status" value="1"/>
</dbReference>
<accession>A0A4Q9FZ86</accession>
<gene>
    <name evidence="11" type="ORF">EYE42_09615</name>
</gene>
<keyword evidence="6 10" id="KW-0472">Membrane</keyword>
<dbReference type="PANTHER" id="PTHR30561">
    <property type="entry name" value="SMR FAMILY PROTON-DEPENDENT DRUG EFFLUX TRANSPORTER SUGE"/>
    <property type="match status" value="1"/>
</dbReference>
<feature type="transmembrane region" description="Helical" evidence="10">
    <location>
        <begin position="59"/>
        <end position="79"/>
    </location>
</feature>
<evidence type="ECO:0000256" key="9">
    <source>
        <dbReference type="RuleBase" id="RU003942"/>
    </source>
</evidence>
<protein>
    <recommendedName>
        <fullName evidence="8">Guanidinium exporter</fullName>
    </recommendedName>
</protein>
<dbReference type="InterPro" id="IPR037185">
    <property type="entry name" value="EmrE-like"/>
</dbReference>
<evidence type="ECO:0000313" key="12">
    <source>
        <dbReference type="Proteomes" id="UP000293520"/>
    </source>
</evidence>
<evidence type="ECO:0000256" key="5">
    <source>
        <dbReference type="ARBA" id="ARBA00022989"/>
    </source>
</evidence>
<dbReference type="Pfam" id="PF00893">
    <property type="entry name" value="Multi_Drug_Res"/>
    <property type="match status" value="1"/>
</dbReference>
<evidence type="ECO:0000256" key="3">
    <source>
        <dbReference type="ARBA" id="ARBA00022475"/>
    </source>
</evidence>
<evidence type="ECO:0000256" key="4">
    <source>
        <dbReference type="ARBA" id="ARBA00022692"/>
    </source>
</evidence>
<keyword evidence="12" id="KW-1185">Reference proteome</keyword>
<feature type="transmembrane region" description="Helical" evidence="10">
    <location>
        <begin position="85"/>
        <end position="103"/>
    </location>
</feature>
<dbReference type="OrthoDB" id="9808638at2"/>
<dbReference type="RefSeq" id="WP_130991109.1">
    <property type="nucleotide sequence ID" value="NZ_SISK01000006.1"/>
</dbReference>
<dbReference type="EMBL" id="SISK01000006">
    <property type="protein sequence ID" value="TBN39907.1"/>
    <property type="molecule type" value="Genomic_DNA"/>
</dbReference>
<dbReference type="Gene3D" id="1.10.3730.20">
    <property type="match status" value="1"/>
</dbReference>
<dbReference type="InterPro" id="IPR045324">
    <property type="entry name" value="Small_multidrug_res"/>
</dbReference>
<keyword evidence="2" id="KW-0813">Transport</keyword>
<comment type="similarity">
    <text evidence="7">Belongs to the drug/metabolite transporter (DMT) superfamily. Small multidrug resistance (SMR) (TC 2.A.7.1) family. Gdx/SugE subfamily.</text>
</comment>
<dbReference type="GO" id="GO:0022857">
    <property type="term" value="F:transmembrane transporter activity"/>
    <property type="evidence" value="ECO:0007669"/>
    <property type="project" value="InterPro"/>
</dbReference>
<evidence type="ECO:0000313" key="11">
    <source>
        <dbReference type="EMBL" id="TBN39907.1"/>
    </source>
</evidence>
<comment type="subcellular location">
    <subcellularLocation>
        <location evidence="1 9">Cell membrane</location>
        <topology evidence="1 9">Multi-pass membrane protein</topology>
    </subcellularLocation>
</comment>
<dbReference type="GO" id="GO:1990961">
    <property type="term" value="P:xenobiotic detoxification by transmembrane export across the plasma membrane"/>
    <property type="evidence" value="ECO:0007669"/>
    <property type="project" value="UniProtKB-ARBA"/>
</dbReference>
<keyword evidence="5 10" id="KW-1133">Transmembrane helix</keyword>
<reference evidence="11 12" key="1">
    <citation type="submission" date="2019-02" db="EMBL/GenBank/DDBJ databases">
        <title>Paracoccus subflavus sp. nov., isolated from marine sediment of the Pacific Ocean.</title>
        <authorList>
            <person name="Zhang G."/>
        </authorList>
    </citation>
    <scope>NUCLEOTIDE SEQUENCE [LARGE SCALE GENOMIC DNA]</scope>
    <source>
        <strain evidence="11 12">GY0581</strain>
    </source>
</reference>
<comment type="caution">
    <text evidence="11">The sequence shown here is derived from an EMBL/GenBank/DDBJ whole genome shotgun (WGS) entry which is preliminary data.</text>
</comment>